<dbReference type="EMBL" id="CAEZZS010000005">
    <property type="protein sequence ID" value="CAB4768885.1"/>
    <property type="molecule type" value="Genomic_DNA"/>
</dbReference>
<accession>A0A6J6VDN3</accession>
<evidence type="ECO:0000313" key="1">
    <source>
        <dbReference type="EMBL" id="CAB4768885.1"/>
    </source>
</evidence>
<sequence>MLAKTVVIYLTASIKVSPIMPQLKLIDSEVRLRESSRGINKFAKNLHSSIKIVVGENTGCANLLKSRVNKNVQIIACPPPNPELISAGKAACWVDETIFTLESDAFPKGDLILCANSKNYISNWQYLLKRLPNHAENAIWFVKHTRAIDPLLFLINKEVFLDFLYKAREAYTEEIKNKKNGEIISFNSDTFLASYLLECGQSVFVWNSAPVRAGLSGTYGVGNSFFSEARFIQYGSQLHDTIRQLGRKKFSDSRYNQ</sequence>
<proteinExistence type="predicted"/>
<name>A0A6J6VDN3_9ZZZZ</name>
<protein>
    <submittedName>
        <fullName evidence="1">Unannotated protein</fullName>
    </submittedName>
</protein>
<dbReference type="AlphaFoldDB" id="A0A6J6VDN3"/>
<organism evidence="1">
    <name type="scientific">freshwater metagenome</name>
    <dbReference type="NCBI Taxonomy" id="449393"/>
    <lineage>
        <taxon>unclassified sequences</taxon>
        <taxon>metagenomes</taxon>
        <taxon>ecological metagenomes</taxon>
    </lineage>
</organism>
<reference evidence="1" key="1">
    <citation type="submission" date="2020-05" db="EMBL/GenBank/DDBJ databases">
        <authorList>
            <person name="Chiriac C."/>
            <person name="Salcher M."/>
            <person name="Ghai R."/>
            <person name="Kavagutti S V."/>
        </authorList>
    </citation>
    <scope>NUCLEOTIDE SEQUENCE</scope>
</reference>
<gene>
    <name evidence="1" type="ORF">UFOPK2922_00221</name>
</gene>